<dbReference type="GO" id="GO:0016829">
    <property type="term" value="F:lyase activity"/>
    <property type="evidence" value="ECO:0007669"/>
    <property type="project" value="UniProtKB-KW"/>
</dbReference>
<name>A0A2P2QPD0_RHIMU</name>
<dbReference type="EMBL" id="GGEC01088324">
    <property type="protein sequence ID" value="MBX68808.1"/>
    <property type="molecule type" value="Transcribed_RNA"/>
</dbReference>
<reference evidence="1" key="1">
    <citation type="submission" date="2018-02" db="EMBL/GenBank/DDBJ databases">
        <title>Rhizophora mucronata_Transcriptome.</title>
        <authorList>
            <person name="Meera S.P."/>
            <person name="Sreeshan A."/>
            <person name="Augustine A."/>
        </authorList>
    </citation>
    <scope>NUCLEOTIDE SEQUENCE</scope>
    <source>
        <tissue evidence="1">Leaf</tissue>
    </source>
</reference>
<protein>
    <submittedName>
        <fullName evidence="1">Pectin lyase-like superfamily protein</fullName>
    </submittedName>
</protein>
<accession>A0A2P2QPD0</accession>
<dbReference type="AlphaFoldDB" id="A0A2P2QPD0"/>
<evidence type="ECO:0000313" key="1">
    <source>
        <dbReference type="EMBL" id="MBX68808.1"/>
    </source>
</evidence>
<organism evidence="1">
    <name type="scientific">Rhizophora mucronata</name>
    <name type="common">Asiatic mangrove</name>
    <dbReference type="NCBI Taxonomy" id="61149"/>
    <lineage>
        <taxon>Eukaryota</taxon>
        <taxon>Viridiplantae</taxon>
        <taxon>Streptophyta</taxon>
        <taxon>Embryophyta</taxon>
        <taxon>Tracheophyta</taxon>
        <taxon>Spermatophyta</taxon>
        <taxon>Magnoliopsida</taxon>
        <taxon>eudicotyledons</taxon>
        <taxon>Gunneridae</taxon>
        <taxon>Pentapetalae</taxon>
        <taxon>rosids</taxon>
        <taxon>fabids</taxon>
        <taxon>Malpighiales</taxon>
        <taxon>Rhizophoraceae</taxon>
        <taxon>Rhizophora</taxon>
    </lineage>
</organism>
<proteinExistence type="predicted"/>
<keyword evidence="1" id="KW-0456">Lyase</keyword>
<sequence>MRSSPVEMNESSIQTLELESGSMPSVLGELRGAKMVTYRITTLLQ</sequence>